<evidence type="ECO:0000313" key="5">
    <source>
        <dbReference type="EMBL" id="MBP2182504.1"/>
    </source>
</evidence>
<evidence type="ECO:0000256" key="1">
    <source>
        <dbReference type="ARBA" id="ARBA00004924"/>
    </source>
</evidence>
<dbReference type="Gene3D" id="1.10.510.40">
    <property type="match status" value="1"/>
</dbReference>
<dbReference type="EMBL" id="JAGGMS010000001">
    <property type="protein sequence ID" value="MBP2182504.1"/>
    <property type="molecule type" value="Genomic_DNA"/>
</dbReference>
<reference evidence="5 6" key="1">
    <citation type="submission" date="2021-03" db="EMBL/GenBank/DDBJ databases">
        <title>Sequencing the genomes of 1000 actinobacteria strains.</title>
        <authorList>
            <person name="Klenk H.-P."/>
        </authorList>
    </citation>
    <scope>NUCLEOTIDE SEQUENCE [LARGE SCALE GENOMIC DNA]</scope>
    <source>
        <strain evidence="5 6">DSM 45510</strain>
    </source>
</reference>
<evidence type="ECO:0000259" key="3">
    <source>
        <dbReference type="Pfam" id="PF04183"/>
    </source>
</evidence>
<sequence length="609" mass="67225">MTETAQVSLATDDPADTAAAWRAAGALIVHKMLGELSYEGLLRPEPADPAESDAGHRGWVLTLPEVRYEFRARRGAFDAWTVQTGSAVRIAEQSAPADDPRILVVDARAALGLSGLRLADVLAELTSTVANEAARLANAPTATTLSTMDYDLADGHLTGHPRLVLNKGRVGFSAADRERYSPESGADVMLRWFAVHRDHAEFRCVGELSEERLLAEELDHDLRAEFTEKVAVHGDPADYLWVPVHPWQADEIIGTLYAAELSTGVLIDLGPGHDHYRPHQTVRTLANVGRPGRRDVKTAVSVRNTLVYRGLNSAATLAGPAITAWLKQVSAADPMLTEEYRFELLGEVASVSVRHPLFGALDELPYRFHETLGALWREPLRERVGEGEHALSFAALPYRGPDGESVLAALIRRSGLPAEQWCAKVFDLLLTPLLQWLLRYGVGFCPHGQNLVLIVDQDGVPLRVAIKDFAQGVDLLDEDVDVYAQLAPEAAEEMLRWPAHLLAQSLFSSVFSGQFRFWAEVLLDELALPRTRFWELVREVVNRFREANPDLAARFDACSLFAPDVERVTLNREHLAGGGFDKVERDDEFDVRWGRAPNPLHGPDPAGAW</sequence>
<name>A0ABS4PSV7_9PSEU</name>
<dbReference type="Proteomes" id="UP000741013">
    <property type="component" value="Unassembled WGS sequence"/>
</dbReference>
<evidence type="ECO:0000313" key="6">
    <source>
        <dbReference type="Proteomes" id="UP000741013"/>
    </source>
</evidence>
<dbReference type="PANTHER" id="PTHR34384:SF6">
    <property type="entry name" value="STAPHYLOFERRIN B SYNTHASE"/>
    <property type="match status" value="1"/>
</dbReference>
<dbReference type="Gene3D" id="3.30.310.280">
    <property type="match status" value="1"/>
</dbReference>
<dbReference type="InterPro" id="IPR007310">
    <property type="entry name" value="Aerobactin_biosyn_IucA/IucC_N"/>
</dbReference>
<dbReference type="PANTHER" id="PTHR34384">
    <property type="entry name" value="L-2,3-DIAMINOPROPANOATE--CITRATE LIGASE"/>
    <property type="match status" value="1"/>
</dbReference>
<evidence type="ECO:0000256" key="2">
    <source>
        <dbReference type="ARBA" id="ARBA00007832"/>
    </source>
</evidence>
<evidence type="ECO:0000259" key="4">
    <source>
        <dbReference type="Pfam" id="PF06276"/>
    </source>
</evidence>
<gene>
    <name evidence="5" type="ORF">JOM49_004030</name>
</gene>
<comment type="caution">
    <text evidence="5">The sequence shown here is derived from an EMBL/GenBank/DDBJ whole genome shotgun (WGS) entry which is preliminary data.</text>
</comment>
<feature type="domain" description="Aerobactin siderophore biosynthesis IucA/IucC-like C-terminal" evidence="4">
    <location>
        <begin position="419"/>
        <end position="575"/>
    </location>
</feature>
<dbReference type="InterPro" id="IPR037455">
    <property type="entry name" value="LucA/IucC-like"/>
</dbReference>
<dbReference type="Pfam" id="PF04183">
    <property type="entry name" value="IucA_IucC"/>
    <property type="match status" value="1"/>
</dbReference>
<organism evidence="5 6">
    <name type="scientific">Amycolatopsis magusensis</name>
    <dbReference type="NCBI Taxonomy" id="882444"/>
    <lineage>
        <taxon>Bacteria</taxon>
        <taxon>Bacillati</taxon>
        <taxon>Actinomycetota</taxon>
        <taxon>Actinomycetes</taxon>
        <taxon>Pseudonocardiales</taxon>
        <taxon>Pseudonocardiaceae</taxon>
        <taxon>Amycolatopsis</taxon>
    </lineage>
</organism>
<accession>A0ABS4PSV7</accession>
<dbReference type="Pfam" id="PF06276">
    <property type="entry name" value="FhuF"/>
    <property type="match status" value="1"/>
</dbReference>
<dbReference type="InterPro" id="IPR022770">
    <property type="entry name" value="IucA/IucC-like_C"/>
</dbReference>
<comment type="pathway">
    <text evidence="1">Siderophore biosynthesis.</text>
</comment>
<feature type="domain" description="Aerobactin siderophore biosynthesis IucA/IucC N-terminal" evidence="3">
    <location>
        <begin position="154"/>
        <end position="396"/>
    </location>
</feature>
<protein>
    <submittedName>
        <fullName evidence="5">Siderophore synthetase component</fullName>
    </submittedName>
</protein>
<keyword evidence="6" id="KW-1185">Reference proteome</keyword>
<dbReference type="Gene3D" id="6.10.250.3370">
    <property type="match status" value="1"/>
</dbReference>
<proteinExistence type="inferred from homology"/>
<comment type="similarity">
    <text evidence="2">Belongs to the IucA/IucC family.</text>
</comment>